<dbReference type="AlphaFoldDB" id="A0A1C3ETZ1"/>
<evidence type="ECO:0000256" key="1">
    <source>
        <dbReference type="SAM" id="Coils"/>
    </source>
</evidence>
<name>A0A1C3ETZ1_9PLAN</name>
<dbReference type="InterPro" id="IPR003346">
    <property type="entry name" value="Transposase_20"/>
</dbReference>
<gene>
    <name evidence="4" type="ORF">A6X21_15600</name>
</gene>
<dbReference type="Pfam" id="PF01548">
    <property type="entry name" value="DEDD_Tnp_IS110"/>
    <property type="match status" value="1"/>
</dbReference>
<dbReference type="InterPro" id="IPR002525">
    <property type="entry name" value="Transp_IS110-like_N"/>
</dbReference>
<protein>
    <submittedName>
        <fullName evidence="4">Uncharacterized protein</fullName>
    </submittedName>
</protein>
<dbReference type="PANTHER" id="PTHR33055:SF13">
    <property type="entry name" value="TRANSPOSASE"/>
    <property type="match status" value="1"/>
</dbReference>
<evidence type="ECO:0000313" key="4">
    <source>
        <dbReference type="EMBL" id="ODA36762.1"/>
    </source>
</evidence>
<dbReference type="GO" id="GO:0006313">
    <property type="term" value="P:DNA transposition"/>
    <property type="evidence" value="ECO:0007669"/>
    <property type="project" value="InterPro"/>
</dbReference>
<dbReference type="GO" id="GO:0004803">
    <property type="term" value="F:transposase activity"/>
    <property type="evidence" value="ECO:0007669"/>
    <property type="project" value="InterPro"/>
</dbReference>
<feature type="domain" description="Transposase IS116/IS110/IS902 C-terminal" evidence="3">
    <location>
        <begin position="188"/>
        <end position="271"/>
    </location>
</feature>
<feature type="coiled-coil region" evidence="1">
    <location>
        <begin position="152"/>
        <end position="179"/>
    </location>
</feature>
<dbReference type="NCBIfam" id="NF033542">
    <property type="entry name" value="transpos_IS110"/>
    <property type="match status" value="1"/>
</dbReference>
<feature type="domain" description="Transposase IS110-like N-terminal" evidence="2">
    <location>
        <begin position="5"/>
        <end position="145"/>
    </location>
</feature>
<dbReference type="RefSeq" id="WP_068845303.1">
    <property type="nucleotide sequence ID" value="NZ_LYDR01000004.1"/>
</dbReference>
<dbReference type="Proteomes" id="UP000094828">
    <property type="component" value="Unassembled WGS sequence"/>
</dbReference>
<dbReference type="GO" id="GO:0003677">
    <property type="term" value="F:DNA binding"/>
    <property type="evidence" value="ECO:0007669"/>
    <property type="project" value="InterPro"/>
</dbReference>
<evidence type="ECO:0000259" key="3">
    <source>
        <dbReference type="Pfam" id="PF02371"/>
    </source>
</evidence>
<organism evidence="4 5">
    <name type="scientific">Planctopirus hydrillae</name>
    <dbReference type="NCBI Taxonomy" id="1841610"/>
    <lineage>
        <taxon>Bacteria</taxon>
        <taxon>Pseudomonadati</taxon>
        <taxon>Planctomycetota</taxon>
        <taxon>Planctomycetia</taxon>
        <taxon>Planctomycetales</taxon>
        <taxon>Planctomycetaceae</taxon>
        <taxon>Planctopirus</taxon>
    </lineage>
</organism>
<dbReference type="EMBL" id="LYDR01000004">
    <property type="protein sequence ID" value="ODA36762.1"/>
    <property type="molecule type" value="Genomic_DNA"/>
</dbReference>
<dbReference type="OrthoDB" id="263899at2"/>
<evidence type="ECO:0000313" key="5">
    <source>
        <dbReference type="Proteomes" id="UP000094828"/>
    </source>
</evidence>
<keyword evidence="5" id="KW-1185">Reference proteome</keyword>
<proteinExistence type="predicted"/>
<accession>A0A1C3ETZ1</accession>
<dbReference type="PANTHER" id="PTHR33055">
    <property type="entry name" value="TRANSPOSASE FOR INSERTION SEQUENCE ELEMENT IS1111A"/>
    <property type="match status" value="1"/>
</dbReference>
<keyword evidence="1" id="KW-0175">Coiled coil</keyword>
<evidence type="ECO:0000259" key="2">
    <source>
        <dbReference type="Pfam" id="PF01548"/>
    </source>
</evidence>
<dbReference type="InterPro" id="IPR047650">
    <property type="entry name" value="Transpos_IS110"/>
</dbReference>
<comment type="caution">
    <text evidence="4">The sequence shown here is derived from an EMBL/GenBank/DDBJ whole genome shotgun (WGS) entry which is preliminary data.</text>
</comment>
<dbReference type="STRING" id="1841610.A6X21_15600"/>
<dbReference type="Pfam" id="PF02371">
    <property type="entry name" value="Transposase_20"/>
    <property type="match status" value="1"/>
</dbReference>
<sequence>MTRFVGIDISKDNLDVHILDGAYERVPNSPQGCQELCQKLQEQDIHRIVLEATGGYERLIVSTLVEAGLPVVVMNPRQVRDFAKALGLLAKTDKIDARVLARFGQVIQPPVRKISDEQAQNLQDLLARRGQLIAMRTMETNRLGQARTARIRKDLESSIDFINNRLQQLHDEIDTQIRQTAAWQEKVDLLKSVPGIGPQTARVLVLDLPELGECSREKIAALVGVAPMNCDSGEFRSQRMIRGGRKDVRTALYMATLAATRHNAVIRSYYQKLRNAGKAFKVALVACMHKLITTLNAILRDRKPWQPQPVIA</sequence>
<reference evidence="4 5" key="1">
    <citation type="submission" date="2016-05" db="EMBL/GenBank/DDBJ databases">
        <title>Genomic and physiological characterization of Planctopirus sp. isolated from fresh water lake.</title>
        <authorList>
            <person name="Subhash Y."/>
            <person name="Ramana C."/>
        </authorList>
    </citation>
    <scope>NUCLEOTIDE SEQUENCE [LARGE SCALE GENOMIC DNA]</scope>
    <source>
        <strain evidence="4 5">JC280</strain>
    </source>
</reference>